<evidence type="ECO:0000256" key="1">
    <source>
        <dbReference type="SAM" id="MobiDB-lite"/>
    </source>
</evidence>
<keyword evidence="3" id="KW-1185">Reference proteome</keyword>
<dbReference type="SUPFAM" id="SSF88713">
    <property type="entry name" value="Glycoside hydrolase/deacetylase"/>
    <property type="match status" value="1"/>
</dbReference>
<feature type="region of interest" description="Disordered" evidence="1">
    <location>
        <begin position="489"/>
        <end position="509"/>
    </location>
</feature>
<name>A0ABU5TRB6_9CYAN</name>
<sequence>MKLNLWHQGFIYWGLFLSLSACTTSSSVSLQEIETQPKVSKEVVADSPIFETKQVNDKGGYYCSDGKTAWGPVTQKMIEKCVDWGGGSSCNNNQWSETLFLKAYGNQRCPDGSRFNSITGYCVEGKNAIGPFPQQLVTACTNADGGNSCQSNRWDSRFLSQILRNEGLIQPPEVPPQFVLLAFDGSSSLEAWNKSRNFAKTLEQKDINLRFTYFISAVYFVNNDNRKLYDAPAGKGLGRSAIGWGGSADEVKQRLEQLNLAYQDGHEIASHAVGHFNGNNWSEADWKKEFEYFDKFIFDAYKLNGLTGRLAFDRSAIQGFRAPELGISPGLFKTLEKEGFRYDTSRSNQLNYWPQKQNGVWNFPLASITTALTKQSLLSMDYNFYYLHSKAKPNPSQAKRYEEDMFKTYMNYFESNYNGNRAPIHIGHHFSAWNNGAYWNALFQFAEAVCGQPEVQCITYSELADFMDLLTPTQITAYQKGVFPKTVGKNSSQNHQKSVEEISSDLCQI</sequence>
<proteinExistence type="predicted"/>
<dbReference type="Proteomes" id="UP001301728">
    <property type="component" value="Unassembled WGS sequence"/>
</dbReference>
<gene>
    <name evidence="2" type="ORF">VB854_00610</name>
</gene>
<organism evidence="2 3">
    <name type="scientific">Limnoraphis robusta CCNP1315</name>
    <dbReference type="NCBI Taxonomy" id="3110306"/>
    <lineage>
        <taxon>Bacteria</taxon>
        <taxon>Bacillati</taxon>
        <taxon>Cyanobacteriota</taxon>
        <taxon>Cyanophyceae</taxon>
        <taxon>Oscillatoriophycideae</taxon>
        <taxon>Oscillatoriales</taxon>
        <taxon>Sirenicapillariaceae</taxon>
        <taxon>Limnoraphis</taxon>
    </lineage>
</organism>
<evidence type="ECO:0008006" key="4">
    <source>
        <dbReference type="Google" id="ProtNLM"/>
    </source>
</evidence>
<accession>A0ABU5TRB6</accession>
<reference evidence="2 3" key="1">
    <citation type="submission" date="2023-12" db="EMBL/GenBank/DDBJ databases">
        <title>Baltic Sea Cyanobacteria.</title>
        <authorList>
            <person name="Delbaje E."/>
            <person name="Fewer D.P."/>
            <person name="Shishido T.K."/>
        </authorList>
    </citation>
    <scope>NUCLEOTIDE SEQUENCE [LARGE SCALE GENOMIC DNA]</scope>
    <source>
        <strain evidence="2 3">CCNP 1315</strain>
    </source>
</reference>
<dbReference type="PROSITE" id="PS51257">
    <property type="entry name" value="PROKAR_LIPOPROTEIN"/>
    <property type="match status" value="1"/>
</dbReference>
<protein>
    <recommendedName>
        <fullName evidence="4">Secreted protein</fullName>
    </recommendedName>
</protein>
<evidence type="ECO:0000313" key="3">
    <source>
        <dbReference type="Proteomes" id="UP001301728"/>
    </source>
</evidence>
<dbReference type="RefSeq" id="WP_323273820.1">
    <property type="nucleotide sequence ID" value="NZ_JAYGHT010000001.1"/>
</dbReference>
<dbReference type="PANTHER" id="PTHR45985:SF3">
    <property type="entry name" value="CHITIN DEACETYLASE-LIKE 4"/>
    <property type="match status" value="1"/>
</dbReference>
<comment type="caution">
    <text evidence="2">The sequence shown here is derived from an EMBL/GenBank/DDBJ whole genome shotgun (WGS) entry which is preliminary data.</text>
</comment>
<dbReference type="PANTHER" id="PTHR45985">
    <property type="match status" value="1"/>
</dbReference>
<evidence type="ECO:0000313" key="2">
    <source>
        <dbReference type="EMBL" id="MEA5517441.1"/>
    </source>
</evidence>
<dbReference type="InterPro" id="IPR011330">
    <property type="entry name" value="Glyco_hydro/deAcase_b/a-brl"/>
</dbReference>
<dbReference type="EMBL" id="JAYGHT010000001">
    <property type="protein sequence ID" value="MEA5517441.1"/>
    <property type="molecule type" value="Genomic_DNA"/>
</dbReference>
<dbReference type="Gene3D" id="3.20.20.370">
    <property type="entry name" value="Glycoside hydrolase/deacetylase"/>
    <property type="match status" value="1"/>
</dbReference>
<dbReference type="InterPro" id="IPR052740">
    <property type="entry name" value="CE4"/>
</dbReference>